<dbReference type="Gene3D" id="1.10.287.470">
    <property type="entry name" value="Helix hairpin bin"/>
    <property type="match status" value="1"/>
</dbReference>
<name>A0A1J5SAZ6_9ZZZZ</name>
<dbReference type="PANTHER" id="PTHR30469:SF15">
    <property type="entry name" value="HLYD FAMILY OF SECRETION PROTEINS"/>
    <property type="match status" value="1"/>
</dbReference>
<proteinExistence type="predicted"/>
<dbReference type="Gene3D" id="2.40.50.100">
    <property type="match status" value="1"/>
</dbReference>
<organism evidence="4">
    <name type="scientific">mine drainage metagenome</name>
    <dbReference type="NCBI Taxonomy" id="410659"/>
    <lineage>
        <taxon>unclassified sequences</taxon>
        <taxon>metagenomes</taxon>
        <taxon>ecological metagenomes</taxon>
    </lineage>
</organism>
<dbReference type="InterPro" id="IPR058625">
    <property type="entry name" value="MdtA-like_BSH"/>
</dbReference>
<gene>
    <name evidence="4" type="primary">macA_18</name>
    <name evidence="4" type="ORF">GALL_189940</name>
</gene>
<comment type="caution">
    <text evidence="4">The sequence shown here is derived from an EMBL/GenBank/DDBJ whole genome shotgun (WGS) entry which is preliminary data.</text>
</comment>
<accession>A0A1J5SAZ6</accession>
<dbReference type="AlphaFoldDB" id="A0A1J5SAZ6"/>
<sequence>MKLSSRKTIYWLAAIASLALIALLFRPEPLRVDTGQVQKGGMQVTVDEQGETRAHDRFVVTAPVAGRLTRIELHDGDAVRQNQVVAQIAPLPLSIQERREQTARIASAQARQREAEELVRHAQEDIEQARRESKRVERLVKDGFMSSQAAEQARNAEITIANEMEAARFRVKSAAAEVSLAESGLIAVQGGKGAFFKVRSPVAGRILNIPDQSERVVAAGSPLLTVGDMSKLEVVIELLSSEAVKVKPGMPVILDGWGGGPLQAKVRLVEPHAFTKVSALGVEEKRTNVVADFVDVPQSLGDGYRVNAHIVVWTAEAVTKVPASALFRCADAWCAFVVEKGVAKRRVVTIGQRNSQEAEALAGLDPGEVVVRHPANQIDEGVRVKLN</sequence>
<protein>
    <submittedName>
        <fullName evidence="4">Macrolide export protein MacA</fullName>
    </submittedName>
</protein>
<dbReference type="Gene3D" id="2.40.30.170">
    <property type="match status" value="1"/>
</dbReference>
<feature type="coiled-coil region" evidence="1">
    <location>
        <begin position="98"/>
        <end position="139"/>
    </location>
</feature>
<dbReference type="EMBL" id="MLJW01000112">
    <property type="protein sequence ID" value="OIQ98899.1"/>
    <property type="molecule type" value="Genomic_DNA"/>
</dbReference>
<dbReference type="InterPro" id="IPR006143">
    <property type="entry name" value="RND_pump_MFP"/>
</dbReference>
<dbReference type="GO" id="GO:1990281">
    <property type="term" value="C:efflux pump complex"/>
    <property type="evidence" value="ECO:0007669"/>
    <property type="project" value="TreeGrafter"/>
</dbReference>
<evidence type="ECO:0000259" key="3">
    <source>
        <dbReference type="Pfam" id="PF25989"/>
    </source>
</evidence>
<dbReference type="SUPFAM" id="SSF111369">
    <property type="entry name" value="HlyD-like secretion proteins"/>
    <property type="match status" value="1"/>
</dbReference>
<reference evidence="4" key="1">
    <citation type="submission" date="2016-10" db="EMBL/GenBank/DDBJ databases">
        <title>Sequence of Gallionella enrichment culture.</title>
        <authorList>
            <person name="Poehlein A."/>
            <person name="Muehling M."/>
            <person name="Daniel R."/>
        </authorList>
    </citation>
    <scope>NUCLEOTIDE SEQUENCE</scope>
</reference>
<dbReference type="PANTHER" id="PTHR30469">
    <property type="entry name" value="MULTIDRUG RESISTANCE PROTEIN MDTA"/>
    <property type="match status" value="1"/>
</dbReference>
<evidence type="ECO:0000256" key="1">
    <source>
        <dbReference type="SAM" id="Coils"/>
    </source>
</evidence>
<dbReference type="NCBIfam" id="TIGR01730">
    <property type="entry name" value="RND_mfp"/>
    <property type="match status" value="1"/>
</dbReference>
<evidence type="ECO:0000313" key="4">
    <source>
        <dbReference type="EMBL" id="OIQ98899.1"/>
    </source>
</evidence>
<feature type="domain" description="Multidrug resistance protein MdtA-like barrel-sandwich hybrid" evidence="2">
    <location>
        <begin position="60"/>
        <end position="220"/>
    </location>
</feature>
<dbReference type="Pfam" id="PF25989">
    <property type="entry name" value="YknX_C"/>
    <property type="match status" value="1"/>
</dbReference>
<dbReference type="GO" id="GO:0015562">
    <property type="term" value="F:efflux transmembrane transporter activity"/>
    <property type="evidence" value="ECO:0007669"/>
    <property type="project" value="TreeGrafter"/>
</dbReference>
<evidence type="ECO:0000259" key="2">
    <source>
        <dbReference type="Pfam" id="PF25917"/>
    </source>
</evidence>
<keyword evidence="1" id="KW-0175">Coiled coil</keyword>
<dbReference type="Gene3D" id="2.40.420.20">
    <property type="match status" value="1"/>
</dbReference>
<dbReference type="Pfam" id="PF25917">
    <property type="entry name" value="BSH_RND"/>
    <property type="match status" value="1"/>
</dbReference>
<feature type="domain" description="YknX-like C-terminal permuted SH3-like" evidence="3">
    <location>
        <begin position="318"/>
        <end position="385"/>
    </location>
</feature>
<dbReference type="InterPro" id="IPR058637">
    <property type="entry name" value="YknX-like_C"/>
</dbReference>